<organism evidence="1 2">
    <name type="scientific">Flavobacterium terrigena</name>
    <dbReference type="NCBI Taxonomy" id="402734"/>
    <lineage>
        <taxon>Bacteria</taxon>
        <taxon>Pseudomonadati</taxon>
        <taxon>Bacteroidota</taxon>
        <taxon>Flavobacteriia</taxon>
        <taxon>Flavobacteriales</taxon>
        <taxon>Flavobacteriaceae</taxon>
        <taxon>Flavobacterium</taxon>
    </lineage>
</organism>
<keyword evidence="2" id="KW-1185">Reference proteome</keyword>
<dbReference type="CDD" id="cd07818">
    <property type="entry name" value="SRPBCC_1"/>
    <property type="match status" value="1"/>
</dbReference>
<evidence type="ECO:0000313" key="1">
    <source>
        <dbReference type="EMBL" id="SEI57850.1"/>
    </source>
</evidence>
<name>A0A1H6S1E2_9FLAO</name>
<evidence type="ECO:0000313" key="2">
    <source>
        <dbReference type="Proteomes" id="UP000199702"/>
    </source>
</evidence>
<dbReference type="RefSeq" id="WP_091309036.1">
    <property type="nucleotide sequence ID" value="NZ_CBCSJU010000005.1"/>
</dbReference>
<gene>
    <name evidence="1" type="ORF">SAMN05660918_1007</name>
</gene>
<dbReference type="AlphaFoldDB" id="A0A1H6S1E2"/>
<accession>A0A1H6S1E2</accession>
<reference evidence="2" key="1">
    <citation type="submission" date="2016-10" db="EMBL/GenBank/DDBJ databases">
        <authorList>
            <person name="Varghese N."/>
            <person name="Submissions S."/>
        </authorList>
    </citation>
    <scope>NUCLEOTIDE SEQUENCE [LARGE SCALE GENOMIC DNA]</scope>
    <source>
        <strain evidence="2">DSM 17934</strain>
    </source>
</reference>
<dbReference type="EMBL" id="FNYA01000002">
    <property type="protein sequence ID" value="SEI57850.1"/>
    <property type="molecule type" value="Genomic_DNA"/>
</dbReference>
<dbReference type="STRING" id="402734.SAMN05660918_1007"/>
<protein>
    <recommendedName>
        <fullName evidence="3">Polyketide cyclase / dehydrase and lipid transport</fullName>
    </recommendedName>
</protein>
<proteinExistence type="predicted"/>
<dbReference type="OrthoDB" id="9807923at2"/>
<dbReference type="SUPFAM" id="SSF55961">
    <property type="entry name" value="Bet v1-like"/>
    <property type="match status" value="1"/>
</dbReference>
<dbReference type="Proteomes" id="UP000199702">
    <property type="component" value="Unassembled WGS sequence"/>
</dbReference>
<sequence>MRILKKLLIFILALVGLFLLAGLVMDKQYTVSHTLTINKPQEEVFNYMKMFKNQEKYSVWVMADPNIKLKYEGEDGTVGAKVSWDGNDDVGAGSQTITKITNDRMDIDLHFIRPMEGDQKGATIVKAIDANSCTVTEEFYGNDPYPMNALSFVGKYFIKDAFTKNGENVKKILEK</sequence>
<evidence type="ECO:0008006" key="3">
    <source>
        <dbReference type="Google" id="ProtNLM"/>
    </source>
</evidence>